<protein>
    <submittedName>
        <fullName evidence="1">DNA alkylation repair protein</fullName>
    </submittedName>
</protein>
<dbReference type="PANTHER" id="PTHR41291:SF1">
    <property type="entry name" value="DNA ALKYLATION REPAIR PROTEIN"/>
    <property type="match status" value="1"/>
</dbReference>
<dbReference type="RefSeq" id="WP_127706187.1">
    <property type="nucleotide sequence ID" value="NZ_SACK01000006.1"/>
</dbReference>
<dbReference type="SUPFAM" id="SSF48371">
    <property type="entry name" value="ARM repeat"/>
    <property type="match status" value="1"/>
</dbReference>
<dbReference type="Pfam" id="PF08713">
    <property type="entry name" value="DNA_alkylation"/>
    <property type="match status" value="1"/>
</dbReference>
<accession>A0A437MRC1</accession>
<dbReference type="Gene3D" id="1.25.10.90">
    <property type="match status" value="1"/>
</dbReference>
<dbReference type="CDD" id="cd06561">
    <property type="entry name" value="AlkD_like"/>
    <property type="match status" value="1"/>
</dbReference>
<comment type="caution">
    <text evidence="1">The sequence shown here is derived from an EMBL/GenBank/DDBJ whole genome shotgun (WGS) entry which is preliminary data.</text>
</comment>
<dbReference type="OrthoDB" id="1117222at2"/>
<dbReference type="PANTHER" id="PTHR41291">
    <property type="entry name" value="DNA ALKYLATION REPAIR PROTEIN"/>
    <property type="match status" value="1"/>
</dbReference>
<keyword evidence="2" id="KW-1185">Reference proteome</keyword>
<dbReference type="Proteomes" id="UP000282759">
    <property type="component" value="Unassembled WGS sequence"/>
</dbReference>
<proteinExistence type="predicted"/>
<dbReference type="AlphaFoldDB" id="A0A437MRC1"/>
<name>A0A437MRC1_9SPHI</name>
<sequence>MQLTEVIDQLKQLSNPTHKEGMARFGIDASRAIGVNIPQLRTLAKLHKKNHELALALWKTGIHEARLLASMIDDPKQVTEEQFDSWTKDIYSWDLCDQTCSNLFQHTSYAADKIIEYSTHPEEFIKRTSFVLMACAAVHNKKADNMLFLPFLDVIEREAYDERNFVKKAVNWALRQIGKRNSTLQQIAIETARRIAQQPHKAAKWIAADALRELENRKVKN</sequence>
<dbReference type="InterPro" id="IPR014825">
    <property type="entry name" value="DNA_alkylation"/>
</dbReference>
<dbReference type="InterPro" id="IPR016024">
    <property type="entry name" value="ARM-type_fold"/>
</dbReference>
<evidence type="ECO:0000313" key="1">
    <source>
        <dbReference type="EMBL" id="RVU00182.1"/>
    </source>
</evidence>
<gene>
    <name evidence="1" type="ORF">EOD41_14580</name>
</gene>
<reference evidence="1 2" key="1">
    <citation type="submission" date="2019-01" db="EMBL/GenBank/DDBJ databases">
        <authorList>
            <person name="Chen W.-M."/>
        </authorList>
    </citation>
    <scope>NUCLEOTIDE SEQUENCE [LARGE SCALE GENOMIC DNA]</scope>
    <source>
        <strain evidence="1 2">YBJ-36</strain>
    </source>
</reference>
<dbReference type="EMBL" id="SACK01000006">
    <property type="protein sequence ID" value="RVU00182.1"/>
    <property type="molecule type" value="Genomic_DNA"/>
</dbReference>
<organism evidence="1 2">
    <name type="scientific">Mucilaginibacter limnophilus</name>
    <dbReference type="NCBI Taxonomy" id="1932778"/>
    <lineage>
        <taxon>Bacteria</taxon>
        <taxon>Pseudomonadati</taxon>
        <taxon>Bacteroidota</taxon>
        <taxon>Sphingobacteriia</taxon>
        <taxon>Sphingobacteriales</taxon>
        <taxon>Sphingobacteriaceae</taxon>
        <taxon>Mucilaginibacter</taxon>
    </lineage>
</organism>
<evidence type="ECO:0000313" key="2">
    <source>
        <dbReference type="Proteomes" id="UP000282759"/>
    </source>
</evidence>